<dbReference type="RefSeq" id="WP_112443334.1">
    <property type="nucleotide sequence ID" value="NZ_CP030074.1"/>
</dbReference>
<dbReference type="Proteomes" id="UP000249616">
    <property type="component" value="Plasmid unnamed1"/>
</dbReference>
<proteinExistence type="predicted"/>
<keyword evidence="1" id="KW-0614">Plasmid</keyword>
<dbReference type="EMBL" id="CP030074">
    <property type="protein sequence ID" value="AWW43548.1"/>
    <property type="molecule type" value="Genomic_DNA"/>
</dbReference>
<organism evidence="1 2">
    <name type="scientific">Streptomyces cadmiisoli</name>
    <dbReference type="NCBI Taxonomy" id="2184053"/>
    <lineage>
        <taxon>Bacteria</taxon>
        <taxon>Bacillati</taxon>
        <taxon>Actinomycetota</taxon>
        <taxon>Actinomycetes</taxon>
        <taxon>Kitasatosporales</taxon>
        <taxon>Streptomycetaceae</taxon>
        <taxon>Streptomyces</taxon>
        <taxon>Streptomyces aurantiacus group</taxon>
    </lineage>
</organism>
<dbReference type="AlphaFoldDB" id="A0A2Z4JF61"/>
<evidence type="ECO:0000313" key="2">
    <source>
        <dbReference type="Proteomes" id="UP000249616"/>
    </source>
</evidence>
<keyword evidence="2" id="KW-1185">Reference proteome</keyword>
<dbReference type="KEGG" id="scad:DN051_44335"/>
<name>A0A2Z4JF61_9ACTN</name>
<geneLocation type="plasmid" evidence="1 2">
    <name>unnamed1</name>
</geneLocation>
<gene>
    <name evidence="1" type="ORF">DN051_44335</name>
</gene>
<reference evidence="2" key="1">
    <citation type="submission" date="2018-06" db="EMBL/GenBank/DDBJ databases">
        <authorList>
            <person name="Li K."/>
        </authorList>
    </citation>
    <scope>NUCLEOTIDE SEQUENCE [LARGE SCALE GENOMIC DNA]</scope>
    <source>
        <strain evidence="2">ZFG47</strain>
        <plasmid evidence="2">unnamed1</plasmid>
    </source>
</reference>
<accession>A0A2Z4JF61</accession>
<sequence length="101" mass="10758">MSNSPRRSAAQPVDGVLASAMQRLTNALDATTDVDSRLTAALYAAALPPAPPVKTSIDTFLDYGRQELQATLEATTDVESHLILALHEIHLEPQTGSTSDE</sequence>
<protein>
    <submittedName>
        <fullName evidence="1">Uncharacterized protein</fullName>
    </submittedName>
</protein>
<evidence type="ECO:0000313" key="1">
    <source>
        <dbReference type="EMBL" id="AWW43548.1"/>
    </source>
</evidence>